<dbReference type="SUPFAM" id="SSF56059">
    <property type="entry name" value="Glutathione synthetase ATP-binding domain-like"/>
    <property type="match status" value="1"/>
</dbReference>
<evidence type="ECO:0000259" key="2">
    <source>
        <dbReference type="Pfam" id="PF01326"/>
    </source>
</evidence>
<accession>A0A6B0GPF0</accession>
<feature type="domain" description="Pyruvate phosphate dikinase AMP/ATP-binding" evidence="2">
    <location>
        <begin position="22"/>
        <end position="321"/>
    </location>
</feature>
<dbReference type="OrthoDB" id="23397at2157"/>
<organism evidence="3 4">
    <name type="scientific">Halomarina oriensis</name>
    <dbReference type="NCBI Taxonomy" id="671145"/>
    <lineage>
        <taxon>Archaea</taxon>
        <taxon>Methanobacteriati</taxon>
        <taxon>Methanobacteriota</taxon>
        <taxon>Stenosarchaea group</taxon>
        <taxon>Halobacteria</taxon>
        <taxon>Halobacteriales</taxon>
        <taxon>Natronomonadaceae</taxon>
        <taxon>Halomarina</taxon>
    </lineage>
</organism>
<dbReference type="EMBL" id="WSZK01000007">
    <property type="protein sequence ID" value="MWG33498.1"/>
    <property type="molecule type" value="Genomic_DNA"/>
</dbReference>
<keyword evidence="3" id="KW-0670">Pyruvate</keyword>
<sequence length="905" mass="97263">MTRPTTPYVAPLDTVGTDDVATAGGKGTNLGELVRAGLPVPSGFVVTTTAYEAFVDTQAIHEAIDRLDSLEGTNTEALTDVASELRSLLRERAFATDVEEAVDEALEIAGRTAGGTYAVRSSATAEDLPSASFAGQHDSSLGVAPEDVLGRVRDCMVSLFTDRAVAYRVRTGISHADVSMAVVVQEMVDADAAGVLFTADPDSGNRTVATVDASFGLGEAVVASEVTPDHARVDKRTGEIIDYAVGEKEFATRPSRGGTSDTERVELSAEQRRGRVLSESQLRTLVDLGSRIEALFDAPQDIEWAVSDGGFQIVQSRPITSLFPLPDPMPADDRLHVYLSLGHMQAMSEAMPPLVQDFWKTWMSGVISQFGFGPFWPTPVVTAGSRIYIDLTPALRVERLRDPLLGVIGAVSEPAATGLRELIDRRPEAFEREGLSLSSLPVVAGTTRRVGGLAVAVAPAFAAGALDAFQGPPTVEDLDETWGAFAESFVPDGVTAANSPGERARAVFTFGDIESFMVAAYPRAMPLYLAFGIDTWMNRAFTDAPETVNKVGRGFERDVVTRINLGLGDIADVAREHPAVAESLQNGASLEAIAAVEGGEEFEAAFEAFLEDFGHRATSELDLSRPRWREDPATLLGTVRANLANEDAGEHRERVRELAVEAERAADELEARADHGLLGPVRRRVARKLVETYRNTIYSREYPKHYAAEGFAIWREALLDSGRHLASEGVLDRPEDVWFLRKEELFAALDGDPIEADIEARRREVAFYDTLDEPPLLTSEGETPRGAIDRTDVPDGALLGTGVSTGVVEGPARVVHDPTEATVEGGEILVAPSADPGWTPLFLNAAGMVVEVGGRVSHGALVAREYGLPAVVSVPNATEKIKTGQRIRIDGSRGIVEILDDERDD</sequence>
<evidence type="ECO:0000313" key="3">
    <source>
        <dbReference type="EMBL" id="MWG33498.1"/>
    </source>
</evidence>
<dbReference type="PANTHER" id="PTHR43615:SF1">
    <property type="entry name" value="PPDK_N DOMAIN-CONTAINING PROTEIN"/>
    <property type="match status" value="1"/>
</dbReference>
<dbReference type="SUPFAM" id="SSF52009">
    <property type="entry name" value="Phosphohistidine domain"/>
    <property type="match status" value="1"/>
</dbReference>
<dbReference type="Pfam" id="PF00391">
    <property type="entry name" value="PEP-utilizers"/>
    <property type="match status" value="1"/>
</dbReference>
<reference evidence="3 4" key="1">
    <citation type="submission" date="2019-12" db="EMBL/GenBank/DDBJ databases">
        <title>Halocatena pleomorpha gen. nov. sp. nov., an extremely halophilic archaeon of family Halobacteriaceae isolated from saltpan soil.</title>
        <authorList>
            <person name="Pal Y."/>
            <person name="Verma A."/>
            <person name="Krishnamurthi S."/>
            <person name="Kumar P."/>
        </authorList>
    </citation>
    <scope>NUCLEOTIDE SEQUENCE [LARGE SCALE GENOMIC DNA]</scope>
    <source>
        <strain evidence="3 4">JCM 16495</strain>
    </source>
</reference>
<keyword evidence="3" id="KW-0418">Kinase</keyword>
<keyword evidence="3" id="KW-0808">Transferase</keyword>
<name>A0A6B0GPF0_9EURY</name>
<feature type="domain" description="PEP-utilising enzyme mobile" evidence="1">
    <location>
        <begin position="824"/>
        <end position="894"/>
    </location>
</feature>
<dbReference type="InterPro" id="IPR008279">
    <property type="entry name" value="PEP-util_enz_mobile_dom"/>
</dbReference>
<dbReference type="InterPro" id="IPR013815">
    <property type="entry name" value="ATP_grasp_subdomain_1"/>
</dbReference>
<dbReference type="InterPro" id="IPR036637">
    <property type="entry name" value="Phosphohistidine_dom_sf"/>
</dbReference>
<dbReference type="Proteomes" id="UP000451471">
    <property type="component" value="Unassembled WGS sequence"/>
</dbReference>
<dbReference type="Pfam" id="PF01326">
    <property type="entry name" value="PPDK_N"/>
    <property type="match status" value="1"/>
</dbReference>
<dbReference type="Gene3D" id="3.30.470.20">
    <property type="entry name" value="ATP-grasp fold, B domain"/>
    <property type="match status" value="1"/>
</dbReference>
<dbReference type="PANTHER" id="PTHR43615">
    <property type="entry name" value="PHOSPHOENOLPYRUVATE SYNTHASE-RELATED"/>
    <property type="match status" value="1"/>
</dbReference>
<dbReference type="InterPro" id="IPR051549">
    <property type="entry name" value="PEP_Utilizing_Enz"/>
</dbReference>
<evidence type="ECO:0000313" key="4">
    <source>
        <dbReference type="Proteomes" id="UP000451471"/>
    </source>
</evidence>
<dbReference type="RefSeq" id="WP_158203218.1">
    <property type="nucleotide sequence ID" value="NZ_WSZK01000007.1"/>
</dbReference>
<keyword evidence="4" id="KW-1185">Reference proteome</keyword>
<dbReference type="Gene3D" id="3.50.30.10">
    <property type="entry name" value="Phosphohistidine domain"/>
    <property type="match status" value="1"/>
</dbReference>
<comment type="caution">
    <text evidence="3">The sequence shown here is derived from an EMBL/GenBank/DDBJ whole genome shotgun (WGS) entry which is preliminary data.</text>
</comment>
<dbReference type="InterPro" id="IPR002192">
    <property type="entry name" value="PPDK_AMP/ATP-bd"/>
</dbReference>
<protein>
    <submittedName>
        <fullName evidence="3">Pyruvate, phosphate dikinase</fullName>
    </submittedName>
</protein>
<proteinExistence type="predicted"/>
<dbReference type="Gene3D" id="3.30.1490.20">
    <property type="entry name" value="ATP-grasp fold, A domain"/>
    <property type="match status" value="1"/>
</dbReference>
<dbReference type="AlphaFoldDB" id="A0A6B0GPF0"/>
<evidence type="ECO:0000259" key="1">
    <source>
        <dbReference type="Pfam" id="PF00391"/>
    </source>
</evidence>
<dbReference type="GO" id="GO:0005524">
    <property type="term" value="F:ATP binding"/>
    <property type="evidence" value="ECO:0007669"/>
    <property type="project" value="InterPro"/>
</dbReference>
<gene>
    <name evidence="3" type="ORF">GQS65_03160</name>
</gene>
<dbReference type="GO" id="GO:0016301">
    <property type="term" value="F:kinase activity"/>
    <property type="evidence" value="ECO:0007669"/>
    <property type="project" value="UniProtKB-KW"/>
</dbReference>